<evidence type="ECO:0000313" key="15">
    <source>
        <dbReference type="EMBL" id="PKU85136.1"/>
    </source>
</evidence>
<evidence type="ECO:0000256" key="6">
    <source>
        <dbReference type="ARBA" id="ARBA00022490"/>
    </source>
</evidence>
<name>A0A2I0XB62_9ASPA</name>
<comment type="subcellular location">
    <subcellularLocation>
        <location evidence="3">Cytoplasm</location>
    </subcellularLocation>
    <subcellularLocation>
        <location evidence="2">Nucleus</location>
    </subcellularLocation>
</comment>
<keyword evidence="6" id="KW-0963">Cytoplasm</keyword>
<keyword evidence="11" id="KW-0539">Nucleus</keyword>
<dbReference type="GO" id="GO:0005737">
    <property type="term" value="C:cytoplasm"/>
    <property type="evidence" value="ECO:0007669"/>
    <property type="project" value="UniProtKB-SubCell"/>
</dbReference>
<dbReference type="InterPro" id="IPR000971">
    <property type="entry name" value="Globin"/>
</dbReference>
<comment type="catalytic activity">
    <reaction evidence="12">
        <text>Fe(III)-heme b-[protein] + nitric oxide + H2O = Fe(II)-heme b-[protein] + nitrite + 2 H(+)</text>
        <dbReference type="Rhea" id="RHEA:77711"/>
        <dbReference type="Rhea" id="RHEA-COMP:18975"/>
        <dbReference type="Rhea" id="RHEA-COMP:18976"/>
        <dbReference type="ChEBI" id="CHEBI:15377"/>
        <dbReference type="ChEBI" id="CHEBI:15378"/>
        <dbReference type="ChEBI" id="CHEBI:16301"/>
        <dbReference type="ChEBI" id="CHEBI:16480"/>
        <dbReference type="ChEBI" id="CHEBI:55376"/>
        <dbReference type="ChEBI" id="CHEBI:60344"/>
    </reaction>
    <physiologicalReaction direction="right-to-left" evidence="12">
        <dbReference type="Rhea" id="RHEA:77713"/>
    </physiologicalReaction>
</comment>
<evidence type="ECO:0000256" key="1">
    <source>
        <dbReference type="ARBA" id="ARBA00001970"/>
    </source>
</evidence>
<evidence type="ECO:0000256" key="3">
    <source>
        <dbReference type="ARBA" id="ARBA00004496"/>
    </source>
</evidence>
<sequence>MRKDVATLCLKFFLRIFEIAPWAVKLFSFLQDSQIPLEKNPKLKGHAVSVFIVTCEEAAQLRTTRKVIVRETTLKKICTKHVVYGVLDELF</sequence>
<dbReference type="EMBL" id="KZ501995">
    <property type="protein sequence ID" value="PKU85136.1"/>
    <property type="molecule type" value="Genomic_DNA"/>
</dbReference>
<dbReference type="GO" id="GO:0020037">
    <property type="term" value="F:heme binding"/>
    <property type="evidence" value="ECO:0007669"/>
    <property type="project" value="InterPro"/>
</dbReference>
<reference evidence="15 16" key="2">
    <citation type="journal article" date="2017" name="Nature">
        <title>The Apostasia genome and the evolution of orchids.</title>
        <authorList>
            <person name="Zhang G.Q."/>
            <person name="Liu K.W."/>
            <person name="Li Z."/>
            <person name="Lohaus R."/>
            <person name="Hsiao Y.Y."/>
            <person name="Niu S.C."/>
            <person name="Wang J.Y."/>
            <person name="Lin Y.C."/>
            <person name="Xu Q."/>
            <person name="Chen L.J."/>
            <person name="Yoshida K."/>
            <person name="Fujiwara S."/>
            <person name="Wang Z.W."/>
            <person name="Zhang Y.Q."/>
            <person name="Mitsuda N."/>
            <person name="Wang M."/>
            <person name="Liu G.H."/>
            <person name="Pecoraro L."/>
            <person name="Huang H.X."/>
            <person name="Xiao X.J."/>
            <person name="Lin M."/>
            <person name="Wu X.Y."/>
            <person name="Wu W.L."/>
            <person name="Chen Y.Y."/>
            <person name="Chang S.B."/>
            <person name="Sakamoto S."/>
            <person name="Ohme-Takagi M."/>
            <person name="Yagi M."/>
            <person name="Zeng S.J."/>
            <person name="Shen C.Y."/>
            <person name="Yeh C.M."/>
            <person name="Luo Y.B."/>
            <person name="Tsai W.C."/>
            <person name="Van de Peer Y."/>
            <person name="Liu Z.J."/>
        </authorList>
    </citation>
    <scope>NUCLEOTIDE SEQUENCE [LARGE SCALE GENOMIC DNA]</scope>
    <source>
        <tissue evidence="15">The whole plant</tissue>
    </source>
</reference>
<dbReference type="InterPro" id="IPR009050">
    <property type="entry name" value="Globin-like_sf"/>
</dbReference>
<dbReference type="PROSITE" id="PS01033">
    <property type="entry name" value="GLOBIN"/>
    <property type="match status" value="1"/>
</dbReference>
<evidence type="ECO:0000259" key="14">
    <source>
        <dbReference type="PROSITE" id="PS01033"/>
    </source>
</evidence>
<dbReference type="PANTHER" id="PTHR22924:SF98">
    <property type="entry name" value="NON-SYMBIOTIC HEMOGLOBIN 3"/>
    <property type="match status" value="1"/>
</dbReference>
<dbReference type="Proteomes" id="UP000233837">
    <property type="component" value="Unassembled WGS sequence"/>
</dbReference>
<evidence type="ECO:0000256" key="12">
    <source>
        <dbReference type="ARBA" id="ARBA00048118"/>
    </source>
</evidence>
<comment type="similarity">
    <text evidence="4 13">Belongs to the plant globin family.</text>
</comment>
<feature type="domain" description="Globin" evidence="14">
    <location>
        <begin position="1"/>
        <end position="91"/>
    </location>
</feature>
<gene>
    <name evidence="15" type="primary">HB</name>
    <name evidence="15" type="ORF">MA16_Dca024997</name>
</gene>
<dbReference type="SUPFAM" id="SSF46458">
    <property type="entry name" value="Globin-like"/>
    <property type="match status" value="1"/>
</dbReference>
<evidence type="ECO:0000256" key="8">
    <source>
        <dbReference type="ARBA" id="ARBA00022723"/>
    </source>
</evidence>
<dbReference type="Pfam" id="PF00042">
    <property type="entry name" value="Globin"/>
    <property type="match status" value="1"/>
</dbReference>
<dbReference type="InterPro" id="IPR019824">
    <property type="entry name" value="Leghaemoglobin_Fe_BS"/>
</dbReference>
<dbReference type="GO" id="GO:0005634">
    <property type="term" value="C:nucleus"/>
    <property type="evidence" value="ECO:0007669"/>
    <property type="project" value="UniProtKB-SubCell"/>
</dbReference>
<keyword evidence="9" id="KW-0560">Oxidoreductase</keyword>
<dbReference type="PROSITE" id="PS00208">
    <property type="entry name" value="PLANT_GLOBIN"/>
    <property type="match status" value="1"/>
</dbReference>
<evidence type="ECO:0000256" key="4">
    <source>
        <dbReference type="ARBA" id="ARBA00007609"/>
    </source>
</evidence>
<comment type="subunit">
    <text evidence="5">Homodimer.</text>
</comment>
<evidence type="ECO:0000256" key="5">
    <source>
        <dbReference type="ARBA" id="ARBA00011738"/>
    </source>
</evidence>
<evidence type="ECO:0000256" key="10">
    <source>
        <dbReference type="ARBA" id="ARBA00023004"/>
    </source>
</evidence>
<keyword evidence="8 13" id="KW-0479">Metal-binding</keyword>
<dbReference type="GO" id="GO:0016491">
    <property type="term" value="F:oxidoreductase activity"/>
    <property type="evidence" value="ECO:0007669"/>
    <property type="project" value="UniProtKB-KW"/>
</dbReference>
<dbReference type="STRING" id="906689.A0A2I0XB62"/>
<comment type="cofactor">
    <cofactor evidence="1">
        <name>heme b</name>
        <dbReference type="ChEBI" id="CHEBI:60344"/>
    </cofactor>
</comment>
<dbReference type="Gene3D" id="1.10.490.10">
    <property type="entry name" value="Globins"/>
    <property type="match status" value="1"/>
</dbReference>
<evidence type="ECO:0000256" key="13">
    <source>
        <dbReference type="RuleBase" id="RU000625"/>
    </source>
</evidence>
<evidence type="ECO:0000256" key="2">
    <source>
        <dbReference type="ARBA" id="ARBA00004123"/>
    </source>
</evidence>
<dbReference type="InterPro" id="IPR012292">
    <property type="entry name" value="Globin/Proto"/>
</dbReference>
<evidence type="ECO:0000256" key="11">
    <source>
        <dbReference type="ARBA" id="ARBA00023242"/>
    </source>
</evidence>
<keyword evidence="7 13" id="KW-0349">Heme</keyword>
<dbReference type="AlphaFoldDB" id="A0A2I0XB62"/>
<keyword evidence="16" id="KW-1185">Reference proteome</keyword>
<dbReference type="InterPro" id="IPR001032">
    <property type="entry name" value="Leghaemoglobin-like"/>
</dbReference>
<dbReference type="PANTHER" id="PTHR22924">
    <property type="entry name" value="LEGHEMOGLOBIN-RELATED"/>
    <property type="match status" value="1"/>
</dbReference>
<accession>A0A2I0XB62</accession>
<dbReference type="GO" id="GO:0019825">
    <property type="term" value="F:oxygen binding"/>
    <property type="evidence" value="ECO:0007669"/>
    <property type="project" value="InterPro"/>
</dbReference>
<organism evidence="15 16">
    <name type="scientific">Dendrobium catenatum</name>
    <dbReference type="NCBI Taxonomy" id="906689"/>
    <lineage>
        <taxon>Eukaryota</taxon>
        <taxon>Viridiplantae</taxon>
        <taxon>Streptophyta</taxon>
        <taxon>Embryophyta</taxon>
        <taxon>Tracheophyta</taxon>
        <taxon>Spermatophyta</taxon>
        <taxon>Magnoliopsida</taxon>
        <taxon>Liliopsida</taxon>
        <taxon>Asparagales</taxon>
        <taxon>Orchidaceae</taxon>
        <taxon>Epidendroideae</taxon>
        <taxon>Malaxideae</taxon>
        <taxon>Dendrobiinae</taxon>
        <taxon>Dendrobium</taxon>
    </lineage>
</organism>
<protein>
    <submittedName>
        <fullName evidence="15">Non-symbiotic hemoglobin</fullName>
    </submittedName>
</protein>
<keyword evidence="10 13" id="KW-0408">Iron</keyword>
<reference evidence="15 16" key="1">
    <citation type="journal article" date="2016" name="Sci. Rep.">
        <title>The Dendrobium catenatum Lindl. genome sequence provides insights into polysaccharide synthase, floral development and adaptive evolution.</title>
        <authorList>
            <person name="Zhang G.Q."/>
            <person name="Xu Q."/>
            <person name="Bian C."/>
            <person name="Tsai W.C."/>
            <person name="Yeh C.M."/>
            <person name="Liu K.W."/>
            <person name="Yoshida K."/>
            <person name="Zhang L.S."/>
            <person name="Chang S.B."/>
            <person name="Chen F."/>
            <person name="Shi Y."/>
            <person name="Su Y.Y."/>
            <person name="Zhang Y.Q."/>
            <person name="Chen L.J."/>
            <person name="Yin Y."/>
            <person name="Lin M."/>
            <person name="Huang H."/>
            <person name="Deng H."/>
            <person name="Wang Z.W."/>
            <person name="Zhu S.L."/>
            <person name="Zhao X."/>
            <person name="Deng C."/>
            <person name="Niu S.C."/>
            <person name="Huang J."/>
            <person name="Wang M."/>
            <person name="Liu G.H."/>
            <person name="Yang H.J."/>
            <person name="Xiao X.J."/>
            <person name="Hsiao Y.Y."/>
            <person name="Wu W.L."/>
            <person name="Chen Y.Y."/>
            <person name="Mitsuda N."/>
            <person name="Ohme-Takagi M."/>
            <person name="Luo Y.B."/>
            <person name="Van de Peer Y."/>
            <person name="Liu Z.J."/>
        </authorList>
    </citation>
    <scope>NUCLEOTIDE SEQUENCE [LARGE SCALE GENOMIC DNA]</scope>
    <source>
        <tissue evidence="15">The whole plant</tissue>
    </source>
</reference>
<evidence type="ECO:0000313" key="16">
    <source>
        <dbReference type="Proteomes" id="UP000233837"/>
    </source>
</evidence>
<dbReference type="PRINTS" id="PR00188">
    <property type="entry name" value="PLANTGLOBIN"/>
</dbReference>
<proteinExistence type="inferred from homology"/>
<evidence type="ECO:0000256" key="9">
    <source>
        <dbReference type="ARBA" id="ARBA00023002"/>
    </source>
</evidence>
<dbReference type="GO" id="GO:0046872">
    <property type="term" value="F:metal ion binding"/>
    <property type="evidence" value="ECO:0007669"/>
    <property type="project" value="UniProtKB-KW"/>
</dbReference>
<evidence type="ECO:0000256" key="7">
    <source>
        <dbReference type="ARBA" id="ARBA00022617"/>
    </source>
</evidence>